<keyword evidence="1" id="KW-0175">Coiled coil</keyword>
<reference evidence="4" key="1">
    <citation type="submission" date="2022-11" db="EMBL/GenBank/DDBJ databases">
        <title>Centuries of genome instability and evolution in soft-shell clam transmissible cancer (bioRxiv).</title>
        <authorList>
            <person name="Hart S.F.M."/>
            <person name="Yonemitsu M.A."/>
            <person name="Giersch R.M."/>
            <person name="Beal B.F."/>
            <person name="Arriagada G."/>
            <person name="Davis B.W."/>
            <person name="Ostrander E.A."/>
            <person name="Goff S.P."/>
            <person name="Metzger M.J."/>
        </authorList>
    </citation>
    <scope>NUCLEOTIDE SEQUENCE</scope>
    <source>
        <strain evidence="4">MELC-2E11</strain>
        <tissue evidence="4">Siphon/mantle</tissue>
    </source>
</reference>
<gene>
    <name evidence="4" type="ORF">MAR_013222</name>
</gene>
<dbReference type="InterPro" id="IPR008983">
    <property type="entry name" value="Tumour_necrosis_fac-like_dom"/>
</dbReference>
<keyword evidence="3" id="KW-0812">Transmembrane</keyword>
<evidence type="ECO:0000256" key="3">
    <source>
        <dbReference type="SAM" id="Phobius"/>
    </source>
</evidence>
<feature type="coiled-coil region" evidence="1">
    <location>
        <begin position="213"/>
        <end position="240"/>
    </location>
</feature>
<feature type="compositionally biased region" description="Basic residues" evidence="2">
    <location>
        <begin position="163"/>
        <end position="179"/>
    </location>
</feature>
<dbReference type="Gene3D" id="2.60.120.40">
    <property type="match status" value="1"/>
</dbReference>
<protein>
    <recommendedName>
        <fullName evidence="6">TNF family profile domain-containing protein</fullName>
    </recommendedName>
</protein>
<keyword evidence="5" id="KW-1185">Reference proteome</keyword>
<proteinExistence type="predicted"/>
<dbReference type="Proteomes" id="UP001164746">
    <property type="component" value="Chromosome 15"/>
</dbReference>
<keyword evidence="3" id="KW-0472">Membrane</keyword>
<evidence type="ECO:0000313" key="5">
    <source>
        <dbReference type="Proteomes" id="UP001164746"/>
    </source>
</evidence>
<evidence type="ECO:0008006" key="6">
    <source>
        <dbReference type="Google" id="ProtNLM"/>
    </source>
</evidence>
<accession>A0ABY7G306</accession>
<evidence type="ECO:0000313" key="4">
    <source>
        <dbReference type="EMBL" id="WAR27518.1"/>
    </source>
</evidence>
<name>A0ABY7G306_MYAAR</name>
<dbReference type="SUPFAM" id="SSF49842">
    <property type="entry name" value="TNF-like"/>
    <property type="match status" value="1"/>
</dbReference>
<keyword evidence="3" id="KW-1133">Transmembrane helix</keyword>
<sequence length="432" mass="48632">MSSHNIKMVQVSEGDTMDVECQIAGAVHDAESEICEDCLNKIDKWGINIRSDTRKQHLSMAISFLLCIVSLVACGCTAALYLKIQTQDFRKELVASLKEEFRASHLDKNIAFTEYLVGADQEVNHDEDDFKDLHAVKKMLANPRDRRGGASSGTQAQDIKNSGGKKRGKNGRRGKKRNKCCKKETIKKAVADEVAKLKNDMREIQGCTNETIKQVVTDEVGKLNKDIEELQVELRSETQRRQNWLSIAHYTSFIDEEYIEKILGKLDDGNLHNAALEKEVPSLNGILNRGSSLRIKDAPGALNVFTEASWMKNMSGEQLFDLNRANGTFRARITGLYHVYAHAQFKIGRKEGIAMLHRNPSGFELIDCWTCDNSTYKGPNRYHTNIQEPCTMSGTIFIESGETIEIELWDTENAVNLKKNELYFGALLLHAV</sequence>
<evidence type="ECO:0000256" key="2">
    <source>
        <dbReference type="SAM" id="MobiDB-lite"/>
    </source>
</evidence>
<organism evidence="4 5">
    <name type="scientific">Mya arenaria</name>
    <name type="common">Soft-shell clam</name>
    <dbReference type="NCBI Taxonomy" id="6604"/>
    <lineage>
        <taxon>Eukaryota</taxon>
        <taxon>Metazoa</taxon>
        <taxon>Spiralia</taxon>
        <taxon>Lophotrochozoa</taxon>
        <taxon>Mollusca</taxon>
        <taxon>Bivalvia</taxon>
        <taxon>Autobranchia</taxon>
        <taxon>Heteroconchia</taxon>
        <taxon>Euheterodonta</taxon>
        <taxon>Imparidentia</taxon>
        <taxon>Neoheterodontei</taxon>
        <taxon>Myida</taxon>
        <taxon>Myoidea</taxon>
        <taxon>Myidae</taxon>
        <taxon>Mya</taxon>
    </lineage>
</organism>
<feature type="transmembrane region" description="Helical" evidence="3">
    <location>
        <begin position="58"/>
        <end position="82"/>
    </location>
</feature>
<evidence type="ECO:0000256" key="1">
    <source>
        <dbReference type="SAM" id="Coils"/>
    </source>
</evidence>
<feature type="region of interest" description="Disordered" evidence="2">
    <location>
        <begin position="141"/>
        <end position="179"/>
    </location>
</feature>
<dbReference type="EMBL" id="CP111026">
    <property type="protein sequence ID" value="WAR27518.1"/>
    <property type="molecule type" value="Genomic_DNA"/>
</dbReference>